<reference evidence="4 5" key="1">
    <citation type="submission" date="2016-03" db="EMBL/GenBank/DDBJ databases">
        <authorList>
            <person name="Ploux O."/>
        </authorList>
    </citation>
    <scope>NUCLEOTIDE SEQUENCE [LARGE SCALE GENOMIC DNA]</scope>
    <source>
        <strain evidence="4 5">R-45370</strain>
    </source>
</reference>
<dbReference type="Gene3D" id="1.10.443.10">
    <property type="entry name" value="Intergrase catalytic core"/>
    <property type="match status" value="1"/>
</dbReference>
<dbReference type="PANTHER" id="PTHR30349">
    <property type="entry name" value="PHAGE INTEGRASE-RELATED"/>
    <property type="match status" value="1"/>
</dbReference>
<dbReference type="GO" id="GO:0003677">
    <property type="term" value="F:DNA binding"/>
    <property type="evidence" value="ECO:0007669"/>
    <property type="project" value="InterPro"/>
</dbReference>
<protein>
    <recommendedName>
        <fullName evidence="3">Tyr recombinase domain-containing protein</fullName>
    </recommendedName>
</protein>
<dbReference type="CDD" id="cd00796">
    <property type="entry name" value="INT_Rci_Hp1_C"/>
    <property type="match status" value="1"/>
</dbReference>
<feature type="domain" description="Tyr recombinase" evidence="3">
    <location>
        <begin position="159"/>
        <end position="325"/>
    </location>
</feature>
<evidence type="ECO:0000256" key="1">
    <source>
        <dbReference type="ARBA" id="ARBA00022908"/>
    </source>
</evidence>
<dbReference type="Pfam" id="PF24624">
    <property type="entry name" value="Int_N"/>
    <property type="match status" value="1"/>
</dbReference>
<dbReference type="GO" id="GO:0006310">
    <property type="term" value="P:DNA recombination"/>
    <property type="evidence" value="ECO:0007669"/>
    <property type="project" value="UniProtKB-KW"/>
</dbReference>
<name>A0A177N536_9GAMM</name>
<dbReference type="RefSeq" id="WP_066985288.1">
    <property type="nucleotide sequence ID" value="NZ_LUUI01000128.1"/>
</dbReference>
<dbReference type="OrthoDB" id="9057547at2"/>
<sequence length="330" mass="38599">MTVKPESDGKWRVQIDRKGMPRTRRGGFATKEDAELFEREHLAEHRIQYEQNLDKRSLKELIEAWFMYHGINLADGERRRRALLQMATDFKNPVASQLTAEQFVQYRFRKTQGEDAITFKTFNNLHGYLAAVFNRLKKLKVINYNSPVCEVDFVKIQERQLSYLSRAQIDELLQSITSYCVNLSTWYVTQICLRTGSRWSEAEKLKRKQLHNGRITFEFTKSKKTRTVPLDPTFYRALEIFADYKNPEDRLFDNCIGSFRRAVKRTDLNLPRGQMTHILRHSFASHFVMHGGNIISLQKILGHADINMTMRYAHLAPDHLKDAVTLNPLA</sequence>
<comment type="caution">
    <text evidence="4">The sequence shown here is derived from an EMBL/GenBank/DDBJ whole genome shotgun (WGS) entry which is preliminary data.</text>
</comment>
<dbReference type="PROSITE" id="PS51898">
    <property type="entry name" value="TYR_RECOMBINASE"/>
    <property type="match status" value="1"/>
</dbReference>
<keyword evidence="1" id="KW-0229">DNA integration</keyword>
<dbReference type="Proteomes" id="UP000078476">
    <property type="component" value="Unassembled WGS sequence"/>
</dbReference>
<keyword evidence="5" id="KW-1185">Reference proteome</keyword>
<dbReference type="SUPFAM" id="SSF56349">
    <property type="entry name" value="DNA breaking-rejoining enzymes"/>
    <property type="match status" value="1"/>
</dbReference>
<evidence type="ECO:0000313" key="4">
    <source>
        <dbReference type="EMBL" id="OAI12593.1"/>
    </source>
</evidence>
<gene>
    <name evidence="4" type="ORF">A1359_13735</name>
</gene>
<dbReference type="InterPro" id="IPR013762">
    <property type="entry name" value="Integrase-like_cat_sf"/>
</dbReference>
<proteinExistence type="predicted"/>
<dbReference type="InterPro" id="IPR050090">
    <property type="entry name" value="Tyrosine_recombinase_XerCD"/>
</dbReference>
<organism evidence="4 5">
    <name type="scientific">Methylomonas lenta</name>
    <dbReference type="NCBI Taxonomy" id="980561"/>
    <lineage>
        <taxon>Bacteria</taxon>
        <taxon>Pseudomonadati</taxon>
        <taxon>Pseudomonadota</taxon>
        <taxon>Gammaproteobacteria</taxon>
        <taxon>Methylococcales</taxon>
        <taxon>Methylococcaceae</taxon>
        <taxon>Methylomonas</taxon>
    </lineage>
</organism>
<dbReference type="Pfam" id="PF00589">
    <property type="entry name" value="Phage_integrase"/>
    <property type="match status" value="1"/>
</dbReference>
<dbReference type="InterPro" id="IPR057084">
    <property type="entry name" value="Int_N"/>
</dbReference>
<dbReference type="STRING" id="980561.A1359_13735"/>
<keyword evidence="2" id="KW-0233">DNA recombination</keyword>
<evidence type="ECO:0000313" key="5">
    <source>
        <dbReference type="Proteomes" id="UP000078476"/>
    </source>
</evidence>
<dbReference type="AlphaFoldDB" id="A0A177N536"/>
<evidence type="ECO:0000256" key="2">
    <source>
        <dbReference type="ARBA" id="ARBA00023172"/>
    </source>
</evidence>
<dbReference type="InterPro" id="IPR002104">
    <property type="entry name" value="Integrase_catalytic"/>
</dbReference>
<accession>A0A177N536</accession>
<dbReference type="PANTHER" id="PTHR30349:SF93">
    <property type="entry name" value="FELS-2 PROPHAGE PROTEIN"/>
    <property type="match status" value="1"/>
</dbReference>
<dbReference type="InterPro" id="IPR011010">
    <property type="entry name" value="DNA_brk_join_enz"/>
</dbReference>
<dbReference type="GO" id="GO:0015074">
    <property type="term" value="P:DNA integration"/>
    <property type="evidence" value="ECO:0007669"/>
    <property type="project" value="UniProtKB-KW"/>
</dbReference>
<evidence type="ECO:0000259" key="3">
    <source>
        <dbReference type="PROSITE" id="PS51898"/>
    </source>
</evidence>
<dbReference type="EMBL" id="LUUI01000128">
    <property type="protein sequence ID" value="OAI12593.1"/>
    <property type="molecule type" value="Genomic_DNA"/>
</dbReference>